<feature type="region of interest" description="Disordered" evidence="1">
    <location>
        <begin position="22"/>
        <end position="56"/>
    </location>
</feature>
<organism evidence="2 3">
    <name type="scientific">Halomarina rubra</name>
    <dbReference type="NCBI Taxonomy" id="2071873"/>
    <lineage>
        <taxon>Archaea</taxon>
        <taxon>Methanobacteriati</taxon>
        <taxon>Methanobacteriota</taxon>
        <taxon>Stenosarchaea group</taxon>
        <taxon>Halobacteria</taxon>
        <taxon>Halobacteriales</taxon>
        <taxon>Natronomonadaceae</taxon>
        <taxon>Halomarina</taxon>
    </lineage>
</organism>
<dbReference type="AlphaFoldDB" id="A0ABD6AZ15"/>
<sequence>MSPQRRDVLTYGGVALATALAGCSNDGDADADDPTDTPAGNGTDSPTPSGNMPSLADFETTALGEELSAEDVSVTLDEPSVRSSMLYETGEGDRSEYGLKASSGTYYLLATVEAGEGGPTPESFMLVTESNGNYLSADPVSGNPLRERGERYDPENGATSGWVAFPAVGGVDYSNAAVVVDGTESGWELDSETLSALSNPVPSFSLDGVDAPASVAPGSEFDLTVRFSNDGETAGTARGVVWWSAPNRPMRPFAVDVAAGETGEHTERFTASSSGGESTYVVQTVAGNAEVTVTVGDGGNSSNGSENGS</sequence>
<accession>A0ABD6AZ15</accession>
<dbReference type="RefSeq" id="WP_250874731.1">
    <property type="nucleotide sequence ID" value="NZ_JALXFV010000008.1"/>
</dbReference>
<dbReference type="InterPro" id="IPR006311">
    <property type="entry name" value="TAT_signal"/>
</dbReference>
<dbReference type="PROSITE" id="PS51318">
    <property type="entry name" value="TAT"/>
    <property type="match status" value="1"/>
</dbReference>
<proteinExistence type="predicted"/>
<gene>
    <name evidence="2" type="ORF">ACFSBT_16045</name>
</gene>
<reference evidence="2 3" key="1">
    <citation type="journal article" date="2019" name="Int. J. Syst. Evol. Microbiol.">
        <title>The Global Catalogue of Microorganisms (GCM) 10K type strain sequencing project: providing services to taxonomists for standard genome sequencing and annotation.</title>
        <authorList>
            <consortium name="The Broad Institute Genomics Platform"/>
            <consortium name="The Broad Institute Genome Sequencing Center for Infectious Disease"/>
            <person name="Wu L."/>
            <person name="Ma J."/>
        </authorList>
    </citation>
    <scope>NUCLEOTIDE SEQUENCE [LARGE SCALE GENOMIC DNA]</scope>
    <source>
        <strain evidence="2 3">CGMCC 1.12563</strain>
    </source>
</reference>
<comment type="caution">
    <text evidence="2">The sequence shown here is derived from an EMBL/GenBank/DDBJ whole genome shotgun (WGS) entry which is preliminary data.</text>
</comment>
<feature type="compositionally biased region" description="Polar residues" evidence="1">
    <location>
        <begin position="42"/>
        <end position="52"/>
    </location>
</feature>
<evidence type="ECO:0000313" key="3">
    <source>
        <dbReference type="Proteomes" id="UP001597187"/>
    </source>
</evidence>
<evidence type="ECO:0000313" key="2">
    <source>
        <dbReference type="EMBL" id="MFD1514794.1"/>
    </source>
</evidence>
<dbReference type="EMBL" id="JBHUDC010000008">
    <property type="protein sequence ID" value="MFD1514794.1"/>
    <property type="molecule type" value="Genomic_DNA"/>
</dbReference>
<keyword evidence="3" id="KW-1185">Reference proteome</keyword>
<dbReference type="Proteomes" id="UP001597187">
    <property type="component" value="Unassembled WGS sequence"/>
</dbReference>
<evidence type="ECO:0000256" key="1">
    <source>
        <dbReference type="SAM" id="MobiDB-lite"/>
    </source>
</evidence>
<dbReference type="PROSITE" id="PS51257">
    <property type="entry name" value="PROKAR_LIPOPROTEIN"/>
    <property type="match status" value="1"/>
</dbReference>
<protein>
    <submittedName>
        <fullName evidence="2">Uncharacterized protein</fullName>
    </submittedName>
</protein>
<name>A0ABD6AZ15_9EURY</name>